<dbReference type="EMBL" id="JBHUCX010000092">
    <property type="protein sequence ID" value="MFD1677259.1"/>
    <property type="molecule type" value="Genomic_DNA"/>
</dbReference>
<evidence type="ECO:0000313" key="3">
    <source>
        <dbReference type="EMBL" id="MFD1677259.1"/>
    </source>
</evidence>
<dbReference type="Gene3D" id="3.40.50.2000">
    <property type="entry name" value="Glycogen Phosphorylase B"/>
    <property type="match status" value="2"/>
</dbReference>
<keyword evidence="3" id="KW-0808">Transferase</keyword>
<protein>
    <submittedName>
        <fullName evidence="3">Glycosyltransferase family 4 protein</fullName>
        <ecNumber evidence="3">2.4.-.-</ecNumber>
    </submittedName>
</protein>
<dbReference type="Pfam" id="PF00534">
    <property type="entry name" value="Glycos_transf_1"/>
    <property type="match status" value="1"/>
</dbReference>
<evidence type="ECO:0000259" key="1">
    <source>
        <dbReference type="Pfam" id="PF00534"/>
    </source>
</evidence>
<dbReference type="Pfam" id="PF13439">
    <property type="entry name" value="Glyco_transf_4"/>
    <property type="match status" value="1"/>
</dbReference>
<sequence length="384" mass="42876">MRIAMFTETFLPSTDGIVTRLCATLKHLEEEGHEVCLFAPSGAPKKYASATIVGIPAMPFILYPEKRFSLPMPRIGRAIKKFQPDLVHVVNPAFLGLGGIYYAWKFHLPLVASYHTNVPAYARHYKLNFLEPALWWYFRTLHNRAQLNLATSRATMEELERHKFENLGLWERGVDFDLYNQATRSAEMRQRLAPAAKDGDSVLLYVGRLASEKNIERIRPCLNAFPNLHLAIVGDGPYRSELERLFAGTKTSFTGYMHGSELASAYASADAFLFPSTTETLGLVLFEAMATGLPVLAADSAPTREVLENGEAGFIFDSNSTESMIESVKVMLTDTQKREAVRKRGLDIAKSLDWHGPSEQLLGHYQSICATHGIVSQPMESSSR</sequence>
<comment type="caution">
    <text evidence="3">The sequence shown here is derived from an EMBL/GenBank/DDBJ whole genome shotgun (WGS) entry which is preliminary data.</text>
</comment>
<reference evidence="4" key="1">
    <citation type="journal article" date="2019" name="Int. J. Syst. Evol. Microbiol.">
        <title>The Global Catalogue of Microorganisms (GCM) 10K type strain sequencing project: providing services to taxonomists for standard genome sequencing and annotation.</title>
        <authorList>
            <consortium name="The Broad Institute Genomics Platform"/>
            <consortium name="The Broad Institute Genome Sequencing Center for Infectious Disease"/>
            <person name="Wu L."/>
            <person name="Ma J."/>
        </authorList>
    </citation>
    <scope>NUCLEOTIDE SEQUENCE [LARGE SCALE GENOMIC DNA]</scope>
    <source>
        <strain evidence="4">CGMCC 1.12286</strain>
    </source>
</reference>
<dbReference type="Proteomes" id="UP001597079">
    <property type="component" value="Unassembled WGS sequence"/>
</dbReference>
<dbReference type="GO" id="GO:0016757">
    <property type="term" value="F:glycosyltransferase activity"/>
    <property type="evidence" value="ECO:0007669"/>
    <property type="project" value="UniProtKB-KW"/>
</dbReference>
<organism evidence="3 4">
    <name type="scientific">Alicyclobacillus fodiniaquatilis</name>
    <dbReference type="NCBI Taxonomy" id="1661150"/>
    <lineage>
        <taxon>Bacteria</taxon>
        <taxon>Bacillati</taxon>
        <taxon>Bacillota</taxon>
        <taxon>Bacilli</taxon>
        <taxon>Bacillales</taxon>
        <taxon>Alicyclobacillaceae</taxon>
        <taxon>Alicyclobacillus</taxon>
    </lineage>
</organism>
<evidence type="ECO:0000259" key="2">
    <source>
        <dbReference type="Pfam" id="PF13439"/>
    </source>
</evidence>
<evidence type="ECO:0000313" key="4">
    <source>
        <dbReference type="Proteomes" id="UP001597079"/>
    </source>
</evidence>
<dbReference type="PANTHER" id="PTHR45947">
    <property type="entry name" value="SULFOQUINOVOSYL TRANSFERASE SQD2"/>
    <property type="match status" value="1"/>
</dbReference>
<name>A0ABW4JMY0_9BACL</name>
<dbReference type="PANTHER" id="PTHR45947:SF3">
    <property type="entry name" value="SULFOQUINOVOSYL TRANSFERASE SQD2"/>
    <property type="match status" value="1"/>
</dbReference>
<dbReference type="EC" id="2.4.-.-" evidence="3"/>
<dbReference type="RefSeq" id="WP_377945169.1">
    <property type="nucleotide sequence ID" value="NZ_JBHUCX010000092.1"/>
</dbReference>
<keyword evidence="4" id="KW-1185">Reference proteome</keyword>
<dbReference type="InterPro" id="IPR050194">
    <property type="entry name" value="Glycosyltransferase_grp1"/>
</dbReference>
<feature type="domain" description="Glycosyl transferase family 1" evidence="1">
    <location>
        <begin position="194"/>
        <end position="345"/>
    </location>
</feature>
<proteinExistence type="predicted"/>
<accession>A0ABW4JMY0</accession>
<dbReference type="CDD" id="cd03814">
    <property type="entry name" value="GT4-like"/>
    <property type="match status" value="1"/>
</dbReference>
<dbReference type="SUPFAM" id="SSF53756">
    <property type="entry name" value="UDP-Glycosyltransferase/glycogen phosphorylase"/>
    <property type="match status" value="1"/>
</dbReference>
<dbReference type="InterPro" id="IPR028098">
    <property type="entry name" value="Glyco_trans_4-like_N"/>
</dbReference>
<dbReference type="InterPro" id="IPR001296">
    <property type="entry name" value="Glyco_trans_1"/>
</dbReference>
<keyword evidence="3" id="KW-0328">Glycosyltransferase</keyword>
<feature type="domain" description="Glycosyltransferase subfamily 4-like N-terminal" evidence="2">
    <location>
        <begin position="15"/>
        <end position="177"/>
    </location>
</feature>
<gene>
    <name evidence="3" type="ORF">ACFSB2_21540</name>
</gene>